<dbReference type="EMBL" id="LRBV02000001">
    <property type="status" value="NOT_ANNOTATED_CDS"/>
    <property type="molecule type" value="Genomic_DNA"/>
</dbReference>
<accession>A0A7N2KQS3</accession>
<name>A0A7N2KQS3_QUELO</name>
<dbReference type="Proteomes" id="UP000594261">
    <property type="component" value="Chromosome 1"/>
</dbReference>
<dbReference type="InParanoid" id="A0A7N2KQS3"/>
<protein>
    <submittedName>
        <fullName evidence="1">Uncharacterized protein</fullName>
    </submittedName>
</protein>
<reference evidence="1" key="2">
    <citation type="submission" date="2021-01" db="UniProtKB">
        <authorList>
            <consortium name="EnsemblPlants"/>
        </authorList>
    </citation>
    <scope>IDENTIFICATION</scope>
</reference>
<organism evidence="1 2">
    <name type="scientific">Quercus lobata</name>
    <name type="common">Valley oak</name>
    <dbReference type="NCBI Taxonomy" id="97700"/>
    <lineage>
        <taxon>Eukaryota</taxon>
        <taxon>Viridiplantae</taxon>
        <taxon>Streptophyta</taxon>
        <taxon>Embryophyta</taxon>
        <taxon>Tracheophyta</taxon>
        <taxon>Spermatophyta</taxon>
        <taxon>Magnoliopsida</taxon>
        <taxon>eudicotyledons</taxon>
        <taxon>Gunneridae</taxon>
        <taxon>Pentapetalae</taxon>
        <taxon>rosids</taxon>
        <taxon>fabids</taxon>
        <taxon>Fagales</taxon>
        <taxon>Fagaceae</taxon>
        <taxon>Quercus</taxon>
    </lineage>
</organism>
<evidence type="ECO:0000313" key="2">
    <source>
        <dbReference type="Proteomes" id="UP000594261"/>
    </source>
</evidence>
<reference evidence="1 2" key="1">
    <citation type="journal article" date="2016" name="G3 (Bethesda)">
        <title>First Draft Assembly and Annotation of the Genome of a California Endemic Oak Quercus lobata Nee (Fagaceae).</title>
        <authorList>
            <person name="Sork V.L."/>
            <person name="Fitz-Gibbon S.T."/>
            <person name="Puiu D."/>
            <person name="Crepeau M."/>
            <person name="Gugger P.F."/>
            <person name="Sherman R."/>
            <person name="Stevens K."/>
            <person name="Langley C.H."/>
            <person name="Pellegrini M."/>
            <person name="Salzberg S.L."/>
        </authorList>
    </citation>
    <scope>NUCLEOTIDE SEQUENCE [LARGE SCALE GENOMIC DNA]</scope>
    <source>
        <strain evidence="1 2">cv. SW786</strain>
    </source>
</reference>
<sequence>MGQPCSPIVAKAYAILWAMQLANHEQWSHVQIEGDAKRCFDPLSVEDVPPDWSITHAAAKHSVASKMSLCCNKDNLPCAVYSACMDDCLHVPLF</sequence>
<dbReference type="AlphaFoldDB" id="A0A7N2KQS3"/>
<dbReference type="Gramene" id="QL01p047982:mrna">
    <property type="protein sequence ID" value="QL01p047982:mrna"/>
    <property type="gene ID" value="QL01p047982"/>
</dbReference>
<evidence type="ECO:0000313" key="1">
    <source>
        <dbReference type="EnsemblPlants" id="QL01p047982:mrna"/>
    </source>
</evidence>
<keyword evidence="2" id="KW-1185">Reference proteome</keyword>
<dbReference type="EnsemblPlants" id="QL01p047982:mrna">
    <property type="protein sequence ID" value="QL01p047982:mrna"/>
    <property type="gene ID" value="QL01p047982"/>
</dbReference>
<proteinExistence type="predicted"/>